<sequence length="99" mass="10632">MVSTPYLTSMSTIGVLLAVTTLCLQHKHLLSTLLSLEAITLNLFILLLSSSMSFNSETHSCLILLTLGACEASLGLAILISLIRTHGNDYVSSFTSQKC</sequence>
<keyword evidence="14 15" id="KW-0472">Membrane</keyword>
<evidence type="ECO:0000256" key="12">
    <source>
        <dbReference type="ARBA" id="ARBA00023075"/>
    </source>
</evidence>
<comment type="catalytic activity">
    <reaction evidence="15">
        <text>a ubiquinone + NADH + 5 H(+)(in) = a ubiquinol + NAD(+) + 4 H(+)(out)</text>
        <dbReference type="Rhea" id="RHEA:29091"/>
        <dbReference type="Rhea" id="RHEA-COMP:9565"/>
        <dbReference type="Rhea" id="RHEA-COMP:9566"/>
        <dbReference type="ChEBI" id="CHEBI:15378"/>
        <dbReference type="ChEBI" id="CHEBI:16389"/>
        <dbReference type="ChEBI" id="CHEBI:17976"/>
        <dbReference type="ChEBI" id="CHEBI:57540"/>
        <dbReference type="ChEBI" id="CHEBI:57945"/>
        <dbReference type="EC" id="7.1.1.2"/>
    </reaction>
</comment>
<gene>
    <name evidence="16" type="primary">ND4L</name>
</gene>
<evidence type="ECO:0000256" key="10">
    <source>
        <dbReference type="ARBA" id="ARBA00022989"/>
    </source>
</evidence>
<keyword evidence="6 15" id="KW-0679">Respiratory chain</keyword>
<evidence type="ECO:0000256" key="9">
    <source>
        <dbReference type="ARBA" id="ARBA00022982"/>
    </source>
</evidence>
<name>A0A0U5B1X9_9VEST</name>
<dbReference type="PANTHER" id="PTHR11434:SF0">
    <property type="entry name" value="NADH-UBIQUINONE OXIDOREDUCTASE CHAIN 4L"/>
    <property type="match status" value="1"/>
</dbReference>
<evidence type="ECO:0000256" key="15">
    <source>
        <dbReference type="RuleBase" id="RU004419"/>
    </source>
</evidence>
<evidence type="ECO:0000256" key="8">
    <source>
        <dbReference type="ARBA" id="ARBA00022967"/>
    </source>
</evidence>
<keyword evidence="12 15" id="KW-0830">Ubiquinone</keyword>
<dbReference type="Pfam" id="PF00420">
    <property type="entry name" value="Oxidored_q2"/>
    <property type="match status" value="1"/>
</dbReference>
<dbReference type="GO" id="GO:0016651">
    <property type="term" value="F:oxidoreductase activity, acting on NAD(P)H"/>
    <property type="evidence" value="ECO:0007669"/>
    <property type="project" value="InterPro"/>
</dbReference>
<feature type="transmembrane region" description="Helical" evidence="15">
    <location>
        <begin position="6"/>
        <end position="24"/>
    </location>
</feature>
<feature type="transmembrane region" description="Helical" evidence="15">
    <location>
        <begin position="62"/>
        <end position="83"/>
    </location>
</feature>
<keyword evidence="10 15" id="KW-1133">Transmembrane helix</keyword>
<evidence type="ECO:0000256" key="2">
    <source>
        <dbReference type="ARBA" id="ARBA00010519"/>
    </source>
</evidence>
<keyword evidence="5 15" id="KW-0813">Transport</keyword>
<evidence type="ECO:0000313" key="16">
    <source>
        <dbReference type="EMBL" id="BAU24807.1"/>
    </source>
</evidence>
<protein>
    <recommendedName>
        <fullName evidence="4 15">NADH-ubiquinone oxidoreductase chain 4L</fullName>
        <ecNumber evidence="3 15">7.1.1.2</ecNumber>
    </recommendedName>
</protein>
<evidence type="ECO:0000256" key="6">
    <source>
        <dbReference type="ARBA" id="ARBA00022660"/>
    </source>
</evidence>
<organism evidence="16">
    <name type="scientific">Lepetodrilus nux</name>
    <dbReference type="NCBI Taxonomy" id="505977"/>
    <lineage>
        <taxon>Eukaryota</taxon>
        <taxon>Metazoa</taxon>
        <taxon>Spiralia</taxon>
        <taxon>Lophotrochozoa</taxon>
        <taxon>Mollusca</taxon>
        <taxon>Gastropoda</taxon>
        <taxon>Vetigastropoda</taxon>
        <taxon>Lepetellida</taxon>
        <taxon>Lepetodriloidea</taxon>
        <taxon>Lepetodrilidae</taxon>
        <taxon>Lepetodrilus</taxon>
    </lineage>
</organism>
<evidence type="ECO:0000256" key="5">
    <source>
        <dbReference type="ARBA" id="ARBA00022448"/>
    </source>
</evidence>
<dbReference type="AlphaFoldDB" id="A0A0U5B1X9"/>
<accession>A0A0U5B1X9</accession>
<dbReference type="GO" id="GO:0030964">
    <property type="term" value="C:NADH dehydrogenase complex"/>
    <property type="evidence" value="ECO:0007669"/>
    <property type="project" value="TreeGrafter"/>
</dbReference>
<evidence type="ECO:0000256" key="4">
    <source>
        <dbReference type="ARBA" id="ARBA00016612"/>
    </source>
</evidence>
<keyword evidence="7 15" id="KW-0812">Transmembrane</keyword>
<dbReference type="GO" id="GO:0042773">
    <property type="term" value="P:ATP synthesis coupled electron transport"/>
    <property type="evidence" value="ECO:0007669"/>
    <property type="project" value="UniProtKB-UniRule"/>
</dbReference>
<proteinExistence type="inferred from homology"/>
<dbReference type="Gene3D" id="1.10.287.3510">
    <property type="match status" value="1"/>
</dbReference>
<evidence type="ECO:0000256" key="11">
    <source>
        <dbReference type="ARBA" id="ARBA00023027"/>
    </source>
</evidence>
<geneLocation type="mitochondrion" evidence="16"/>
<dbReference type="EC" id="7.1.1.2" evidence="3 15"/>
<feature type="transmembrane region" description="Helical" evidence="15">
    <location>
        <begin position="29"/>
        <end position="50"/>
    </location>
</feature>
<dbReference type="PANTHER" id="PTHR11434">
    <property type="entry name" value="NADH-UBIQUINONE OXIDOREDUCTASE SUBUNIT ND4L"/>
    <property type="match status" value="1"/>
</dbReference>
<evidence type="ECO:0000256" key="13">
    <source>
        <dbReference type="ARBA" id="ARBA00023128"/>
    </source>
</evidence>
<evidence type="ECO:0000256" key="1">
    <source>
        <dbReference type="ARBA" id="ARBA00004225"/>
    </source>
</evidence>
<dbReference type="InterPro" id="IPR039428">
    <property type="entry name" value="NUOK/Mnh_C1-like"/>
</dbReference>
<dbReference type="GO" id="GO:0005743">
    <property type="term" value="C:mitochondrial inner membrane"/>
    <property type="evidence" value="ECO:0007669"/>
    <property type="project" value="UniProtKB-SubCell"/>
</dbReference>
<keyword evidence="15" id="KW-0999">Mitochondrion inner membrane</keyword>
<comment type="function">
    <text evidence="15">Core subunit of the mitochondrial membrane respiratory chain NADH dehydrogenase (Complex I) which catalyzes electron transfer from NADH through the respiratory chain, using ubiquinone as an electron acceptor.</text>
</comment>
<evidence type="ECO:0000256" key="3">
    <source>
        <dbReference type="ARBA" id="ARBA00012944"/>
    </source>
</evidence>
<keyword evidence="13 15" id="KW-0496">Mitochondrion</keyword>
<keyword evidence="9 15" id="KW-0249">Electron transport</keyword>
<dbReference type="GO" id="GO:0008137">
    <property type="term" value="F:NADH dehydrogenase (ubiquinone) activity"/>
    <property type="evidence" value="ECO:0007669"/>
    <property type="project" value="UniProtKB-EC"/>
</dbReference>
<evidence type="ECO:0000256" key="7">
    <source>
        <dbReference type="ARBA" id="ARBA00022692"/>
    </source>
</evidence>
<dbReference type="InterPro" id="IPR001133">
    <property type="entry name" value="NADH_UbQ_OxRdtase_chain4L/K"/>
</dbReference>
<comment type="subcellular location">
    <subcellularLocation>
        <location evidence="15">Mitochondrion inner membrane</location>
        <topology evidence="15">Multi-pass membrane protein</topology>
    </subcellularLocation>
    <subcellularLocation>
        <location evidence="1">Mitochondrion membrane</location>
        <topology evidence="1">Multi-pass membrane protein</topology>
    </subcellularLocation>
</comment>
<keyword evidence="11 15" id="KW-0520">NAD</keyword>
<reference evidence="16" key="1">
    <citation type="submission" date="2016-01" db="EMBL/GenBank/DDBJ databases">
        <title>The mitochondrial genome sequence of a deep-sea, hydrothermal vent limpet, Lepetodrilus nux, presents a novel marine gastropod gene arrangement.</title>
        <authorList>
            <person name="Nakajima Y."/>
            <person name="Shinzato C."/>
            <person name="Khalturina M."/>
            <person name="Nakamura M."/>
            <person name="Watanabe H."/>
            <person name="Satoh N."/>
            <person name="Mitarai S."/>
        </authorList>
    </citation>
    <scope>NUCLEOTIDE SEQUENCE</scope>
</reference>
<comment type="similarity">
    <text evidence="2 15">Belongs to the complex I subunit 4L family.</text>
</comment>
<evidence type="ECO:0000256" key="14">
    <source>
        <dbReference type="ARBA" id="ARBA00023136"/>
    </source>
</evidence>
<keyword evidence="8 15" id="KW-1278">Translocase</keyword>
<dbReference type="EMBL" id="LC107880">
    <property type="protein sequence ID" value="BAU24807.1"/>
    <property type="molecule type" value="Genomic_DNA"/>
</dbReference>